<keyword evidence="7 11" id="KW-1133">Transmembrane helix</keyword>
<dbReference type="PRINTS" id="PR01755">
    <property type="entry name" value="SECFTRNLCASE"/>
</dbReference>
<dbReference type="GO" id="GO:0005886">
    <property type="term" value="C:plasma membrane"/>
    <property type="evidence" value="ECO:0007669"/>
    <property type="project" value="UniProtKB-SubCell"/>
</dbReference>
<reference evidence="13" key="2">
    <citation type="submission" date="2021-04" db="EMBL/GenBank/DDBJ databases">
        <authorList>
            <person name="Gilroy R."/>
        </authorList>
    </citation>
    <scope>NUCLEOTIDE SEQUENCE</scope>
    <source>
        <strain evidence="13">ChiHejej3B27-3195</strain>
    </source>
</reference>
<comment type="subcellular location">
    <subcellularLocation>
        <location evidence="1">Cell membrane</location>
        <topology evidence="1">Multi-pass membrane protein</topology>
    </subcellularLocation>
</comment>
<organism evidence="13 14">
    <name type="scientific">Candidatus Nesterenkonia stercoripullorum</name>
    <dbReference type="NCBI Taxonomy" id="2838701"/>
    <lineage>
        <taxon>Bacteria</taxon>
        <taxon>Bacillati</taxon>
        <taxon>Actinomycetota</taxon>
        <taxon>Actinomycetes</taxon>
        <taxon>Micrococcales</taxon>
        <taxon>Micrococcaceae</taxon>
        <taxon>Nesterenkonia</taxon>
    </lineage>
</organism>
<keyword evidence="5 11" id="KW-0812">Transmembrane</keyword>
<dbReference type="GO" id="GO:0006886">
    <property type="term" value="P:intracellular protein transport"/>
    <property type="evidence" value="ECO:0007669"/>
    <property type="project" value="InterPro"/>
</dbReference>
<evidence type="ECO:0000256" key="4">
    <source>
        <dbReference type="ARBA" id="ARBA00022475"/>
    </source>
</evidence>
<keyword evidence="8" id="KW-0811">Translocation</keyword>
<evidence type="ECO:0000256" key="5">
    <source>
        <dbReference type="ARBA" id="ARBA00022692"/>
    </source>
</evidence>
<dbReference type="InterPro" id="IPR048634">
    <property type="entry name" value="SecD_SecF_C"/>
</dbReference>
<dbReference type="AlphaFoldDB" id="A0A9D1UU47"/>
<reference evidence="13" key="1">
    <citation type="journal article" date="2021" name="PeerJ">
        <title>Extensive microbial diversity within the chicken gut microbiome revealed by metagenomics and culture.</title>
        <authorList>
            <person name="Gilroy R."/>
            <person name="Ravi A."/>
            <person name="Getino M."/>
            <person name="Pursley I."/>
            <person name="Horton D.L."/>
            <person name="Alikhan N.F."/>
            <person name="Baker D."/>
            <person name="Gharbi K."/>
            <person name="Hall N."/>
            <person name="Watson M."/>
            <person name="Adriaenssens E.M."/>
            <person name="Foster-Nyarko E."/>
            <person name="Jarju S."/>
            <person name="Secka A."/>
            <person name="Antonio M."/>
            <person name="Oren A."/>
            <person name="Chaudhuri R.R."/>
            <person name="La Ragione R."/>
            <person name="Hildebrand F."/>
            <person name="Pallen M.J."/>
        </authorList>
    </citation>
    <scope>NUCLEOTIDE SEQUENCE</scope>
    <source>
        <strain evidence="13">ChiHejej3B27-3195</strain>
    </source>
</reference>
<dbReference type="SUPFAM" id="SSF82866">
    <property type="entry name" value="Multidrug efflux transporter AcrB transmembrane domain"/>
    <property type="match status" value="1"/>
</dbReference>
<dbReference type="InterPro" id="IPR022813">
    <property type="entry name" value="SecD/SecF_arch_bac"/>
</dbReference>
<dbReference type="InterPro" id="IPR022645">
    <property type="entry name" value="SecD/SecF_bac"/>
</dbReference>
<dbReference type="EMBL" id="DXGD01000365">
    <property type="protein sequence ID" value="HIX00448.1"/>
    <property type="molecule type" value="Genomic_DNA"/>
</dbReference>
<proteinExistence type="predicted"/>
<feature type="transmembrane region" description="Helical" evidence="11">
    <location>
        <begin position="130"/>
        <end position="149"/>
    </location>
</feature>
<dbReference type="InterPro" id="IPR005665">
    <property type="entry name" value="SecF_bac"/>
</dbReference>
<feature type="transmembrane region" description="Helical" evidence="11">
    <location>
        <begin position="69"/>
        <end position="86"/>
    </location>
</feature>
<dbReference type="Proteomes" id="UP000824151">
    <property type="component" value="Unassembled WGS sequence"/>
</dbReference>
<comment type="caution">
    <text evidence="13">The sequence shown here is derived from an EMBL/GenBank/DDBJ whole genome shotgun (WGS) entry which is preliminary data.</text>
</comment>
<dbReference type="NCBIfam" id="TIGR00966">
    <property type="entry name" value="transloc_SecF"/>
    <property type="match status" value="1"/>
</dbReference>
<feature type="domain" description="Protein export membrane protein SecD/SecF C-terminal" evidence="12">
    <location>
        <begin position="27"/>
        <end position="182"/>
    </location>
</feature>
<gene>
    <name evidence="13" type="primary">secF</name>
    <name evidence="13" type="ORF">H9871_09935</name>
</gene>
<dbReference type="Pfam" id="PF02355">
    <property type="entry name" value="SecD_SecF_C"/>
    <property type="match status" value="1"/>
</dbReference>
<keyword evidence="4" id="KW-1003">Cell membrane</keyword>
<evidence type="ECO:0000313" key="14">
    <source>
        <dbReference type="Proteomes" id="UP000824151"/>
    </source>
</evidence>
<evidence type="ECO:0000256" key="8">
    <source>
        <dbReference type="ARBA" id="ARBA00023010"/>
    </source>
</evidence>
<evidence type="ECO:0000256" key="10">
    <source>
        <dbReference type="SAM" id="MobiDB-lite"/>
    </source>
</evidence>
<feature type="compositionally biased region" description="Acidic residues" evidence="10">
    <location>
        <begin position="227"/>
        <end position="238"/>
    </location>
</feature>
<evidence type="ECO:0000259" key="12">
    <source>
        <dbReference type="Pfam" id="PF02355"/>
    </source>
</evidence>
<sequence>MLVDSYLIKDPAFKKEFENETTKLESAIALTTYMTFYFRTWKMSLAAILGLFFVVITTAGVYSATGFEVTPSAIIGFLTILSYALYDTMVVFDKIRENVTDLGEQKNQTFTERVNLAVNQTLVRSINTSVVGILPVGSILFIGAWLLGAGTLQDIALSLFVGIIVGTLATIFVQAPLYARMRRGDADIASHTHEVLRLRSERDLPRITSSGTPVDRRGNAVEFPPLPEEEPVAQDDEFVPDIVVTTYEPGGGGRSGQR</sequence>
<evidence type="ECO:0000313" key="13">
    <source>
        <dbReference type="EMBL" id="HIX00448.1"/>
    </source>
</evidence>
<evidence type="ECO:0000256" key="11">
    <source>
        <dbReference type="SAM" id="Phobius"/>
    </source>
</evidence>
<name>A0A9D1UU47_9MICC</name>
<keyword evidence="6" id="KW-0653">Protein transport</keyword>
<dbReference type="PANTHER" id="PTHR30081">
    <property type="entry name" value="PROTEIN-EXPORT MEMBRANE PROTEIN SEC"/>
    <property type="match status" value="1"/>
</dbReference>
<evidence type="ECO:0000256" key="1">
    <source>
        <dbReference type="ARBA" id="ARBA00004651"/>
    </source>
</evidence>
<evidence type="ECO:0000256" key="7">
    <source>
        <dbReference type="ARBA" id="ARBA00022989"/>
    </source>
</evidence>
<evidence type="ECO:0000256" key="3">
    <source>
        <dbReference type="ARBA" id="ARBA00022448"/>
    </source>
</evidence>
<feature type="region of interest" description="Disordered" evidence="10">
    <location>
        <begin position="207"/>
        <end position="238"/>
    </location>
</feature>
<evidence type="ECO:0000256" key="6">
    <source>
        <dbReference type="ARBA" id="ARBA00022927"/>
    </source>
</evidence>
<feature type="transmembrane region" description="Helical" evidence="11">
    <location>
        <begin position="155"/>
        <end position="173"/>
    </location>
</feature>
<dbReference type="Gene3D" id="1.20.1640.10">
    <property type="entry name" value="Multidrug efflux transporter AcrB transmembrane domain"/>
    <property type="match status" value="1"/>
</dbReference>
<dbReference type="GO" id="GO:0015450">
    <property type="term" value="F:protein-transporting ATPase activity"/>
    <property type="evidence" value="ECO:0007669"/>
    <property type="project" value="InterPro"/>
</dbReference>
<feature type="transmembrane region" description="Helical" evidence="11">
    <location>
        <begin position="43"/>
        <end position="63"/>
    </location>
</feature>
<evidence type="ECO:0000256" key="2">
    <source>
        <dbReference type="ARBA" id="ARBA00015792"/>
    </source>
</evidence>
<accession>A0A9D1UU47</accession>
<dbReference type="PANTHER" id="PTHR30081:SF8">
    <property type="entry name" value="PROTEIN TRANSLOCASE SUBUNIT SECF"/>
    <property type="match status" value="1"/>
</dbReference>
<keyword evidence="9 11" id="KW-0472">Membrane</keyword>
<keyword evidence="3" id="KW-0813">Transport</keyword>
<protein>
    <recommendedName>
        <fullName evidence="2">Protein translocase subunit SecF</fullName>
    </recommendedName>
</protein>
<evidence type="ECO:0000256" key="9">
    <source>
        <dbReference type="ARBA" id="ARBA00023136"/>
    </source>
</evidence>